<dbReference type="PROSITE" id="PS51450">
    <property type="entry name" value="LRR"/>
    <property type="match status" value="1"/>
</dbReference>
<dbReference type="EMBL" id="JAHRHJ020000006">
    <property type="protein sequence ID" value="KAH9310733.1"/>
    <property type="molecule type" value="Genomic_DNA"/>
</dbReference>
<evidence type="ECO:0000256" key="1">
    <source>
        <dbReference type="ARBA" id="ARBA00004251"/>
    </source>
</evidence>
<protein>
    <recommendedName>
        <fullName evidence="16">Leucine-rich repeat-containing N-terminal plant-type domain-containing protein</fullName>
    </recommendedName>
</protein>
<dbReference type="InterPro" id="IPR032675">
    <property type="entry name" value="LRR_dom_sf"/>
</dbReference>
<dbReference type="InterPro" id="IPR013210">
    <property type="entry name" value="LRR_N_plant-typ"/>
</dbReference>
<reference evidence="14 15" key="1">
    <citation type="journal article" date="2021" name="Nat. Plants">
        <title>The Taxus genome provides insights into paclitaxel biosynthesis.</title>
        <authorList>
            <person name="Xiong X."/>
            <person name="Gou J."/>
            <person name="Liao Q."/>
            <person name="Li Y."/>
            <person name="Zhou Q."/>
            <person name="Bi G."/>
            <person name="Li C."/>
            <person name="Du R."/>
            <person name="Wang X."/>
            <person name="Sun T."/>
            <person name="Guo L."/>
            <person name="Liang H."/>
            <person name="Lu P."/>
            <person name="Wu Y."/>
            <person name="Zhang Z."/>
            <person name="Ro D.K."/>
            <person name="Shang Y."/>
            <person name="Huang S."/>
            <person name="Yan J."/>
        </authorList>
    </citation>
    <scope>NUCLEOTIDE SEQUENCE [LARGE SCALE GENOMIC DNA]</scope>
    <source>
        <strain evidence="14">Ta-2019</strain>
    </source>
</reference>
<comment type="subcellular location">
    <subcellularLocation>
        <location evidence="1">Cell membrane</location>
        <topology evidence="1">Single-pass type I membrane protein</topology>
    </subcellularLocation>
</comment>
<keyword evidence="7" id="KW-0677">Repeat</keyword>
<evidence type="ECO:0000256" key="8">
    <source>
        <dbReference type="ARBA" id="ARBA00022989"/>
    </source>
</evidence>
<keyword evidence="6" id="KW-0732">Signal</keyword>
<keyword evidence="15" id="KW-1185">Reference proteome</keyword>
<dbReference type="InterPro" id="IPR046956">
    <property type="entry name" value="RLP23-like"/>
</dbReference>
<keyword evidence="4" id="KW-0433">Leucine-rich repeat</keyword>
<dbReference type="Pfam" id="PF08263">
    <property type="entry name" value="LRRNT_2"/>
    <property type="match status" value="1"/>
</dbReference>
<dbReference type="PRINTS" id="PR00019">
    <property type="entry name" value="LEURICHRPT"/>
</dbReference>
<evidence type="ECO:0000256" key="3">
    <source>
        <dbReference type="ARBA" id="ARBA00022475"/>
    </source>
</evidence>
<evidence type="ECO:0000259" key="13">
    <source>
        <dbReference type="Pfam" id="PF23598"/>
    </source>
</evidence>
<dbReference type="AlphaFoldDB" id="A0AA38FVB5"/>
<dbReference type="FunFam" id="3.80.10.10:FF:000111">
    <property type="entry name" value="LRR receptor-like serine/threonine-protein kinase ERECTA"/>
    <property type="match status" value="1"/>
</dbReference>
<dbReference type="FunFam" id="3.80.10.10:FF:000095">
    <property type="entry name" value="LRR receptor-like serine/threonine-protein kinase GSO1"/>
    <property type="match status" value="2"/>
</dbReference>
<name>A0AA38FVB5_TAXCH</name>
<keyword evidence="5 11" id="KW-0812">Transmembrane</keyword>
<evidence type="ECO:0000313" key="15">
    <source>
        <dbReference type="Proteomes" id="UP000824469"/>
    </source>
</evidence>
<dbReference type="InterPro" id="IPR001611">
    <property type="entry name" value="Leu-rich_rpt"/>
</dbReference>
<dbReference type="SUPFAM" id="SSF52047">
    <property type="entry name" value="RNI-like"/>
    <property type="match status" value="2"/>
</dbReference>
<accession>A0AA38FVB5</accession>
<dbReference type="SMART" id="SM00369">
    <property type="entry name" value="LRR_TYP"/>
    <property type="match status" value="7"/>
</dbReference>
<evidence type="ECO:0000256" key="4">
    <source>
        <dbReference type="ARBA" id="ARBA00022614"/>
    </source>
</evidence>
<feature type="domain" description="Disease resistance R13L4/SHOC-2-like LRR" evidence="13">
    <location>
        <begin position="226"/>
        <end position="427"/>
    </location>
</feature>
<dbReference type="Pfam" id="PF23598">
    <property type="entry name" value="LRR_14"/>
    <property type="match status" value="1"/>
</dbReference>
<evidence type="ECO:0000313" key="14">
    <source>
        <dbReference type="EMBL" id="KAH9310733.1"/>
    </source>
</evidence>
<evidence type="ECO:0000256" key="11">
    <source>
        <dbReference type="SAM" id="Phobius"/>
    </source>
</evidence>
<feature type="domain" description="Leucine-rich repeat-containing N-terminal plant-type" evidence="12">
    <location>
        <begin position="12"/>
        <end position="49"/>
    </location>
</feature>
<evidence type="ECO:0008006" key="16">
    <source>
        <dbReference type="Google" id="ProtNLM"/>
    </source>
</evidence>
<organism evidence="14 15">
    <name type="scientific">Taxus chinensis</name>
    <name type="common">Chinese yew</name>
    <name type="synonym">Taxus wallichiana var. chinensis</name>
    <dbReference type="NCBI Taxonomy" id="29808"/>
    <lineage>
        <taxon>Eukaryota</taxon>
        <taxon>Viridiplantae</taxon>
        <taxon>Streptophyta</taxon>
        <taxon>Embryophyta</taxon>
        <taxon>Tracheophyta</taxon>
        <taxon>Spermatophyta</taxon>
        <taxon>Pinopsida</taxon>
        <taxon>Pinidae</taxon>
        <taxon>Conifers II</taxon>
        <taxon>Cupressales</taxon>
        <taxon>Taxaceae</taxon>
        <taxon>Taxus</taxon>
    </lineage>
</organism>
<dbReference type="PANTHER" id="PTHR48063:SF112">
    <property type="entry name" value="RECEPTOR LIKE PROTEIN 30-LIKE"/>
    <property type="match status" value="1"/>
</dbReference>
<dbReference type="Pfam" id="PF13855">
    <property type="entry name" value="LRR_8"/>
    <property type="match status" value="1"/>
</dbReference>
<comment type="similarity">
    <text evidence="2">Belongs to the RLP family.</text>
</comment>
<dbReference type="Gene3D" id="3.80.10.10">
    <property type="entry name" value="Ribonuclease Inhibitor"/>
    <property type="match status" value="4"/>
</dbReference>
<keyword evidence="3" id="KW-1003">Cell membrane</keyword>
<dbReference type="InterPro" id="IPR055414">
    <property type="entry name" value="LRR_R13L4/SHOC2-like"/>
</dbReference>
<dbReference type="GO" id="GO:0005886">
    <property type="term" value="C:plasma membrane"/>
    <property type="evidence" value="ECO:0007669"/>
    <property type="project" value="UniProtKB-SubCell"/>
</dbReference>
<gene>
    <name evidence="14" type="ORF">KI387_025768</name>
</gene>
<evidence type="ECO:0000256" key="7">
    <source>
        <dbReference type="ARBA" id="ARBA00022737"/>
    </source>
</evidence>
<dbReference type="Pfam" id="PF00560">
    <property type="entry name" value="LRR_1"/>
    <property type="match status" value="6"/>
</dbReference>
<evidence type="ECO:0000256" key="5">
    <source>
        <dbReference type="ARBA" id="ARBA00022692"/>
    </source>
</evidence>
<dbReference type="SUPFAM" id="SSF52058">
    <property type="entry name" value="L domain-like"/>
    <property type="match status" value="1"/>
</dbReference>
<keyword evidence="8 11" id="KW-1133">Transmembrane helix</keyword>
<keyword evidence="10" id="KW-0325">Glycoprotein</keyword>
<feature type="transmembrane region" description="Helical" evidence="11">
    <location>
        <begin position="814"/>
        <end position="837"/>
    </location>
</feature>
<dbReference type="Proteomes" id="UP000824469">
    <property type="component" value="Unassembled WGS sequence"/>
</dbReference>
<dbReference type="InterPro" id="IPR003591">
    <property type="entry name" value="Leu-rich_rpt_typical-subtyp"/>
</dbReference>
<comment type="caution">
    <text evidence="14">The sequence shown here is derived from an EMBL/GenBank/DDBJ whole genome shotgun (WGS) entry which is preliminary data.</text>
</comment>
<proteinExistence type="inferred from homology"/>
<evidence type="ECO:0000256" key="6">
    <source>
        <dbReference type="ARBA" id="ARBA00022729"/>
    </source>
</evidence>
<evidence type="ECO:0000259" key="12">
    <source>
        <dbReference type="Pfam" id="PF08263"/>
    </source>
</evidence>
<keyword evidence="9 11" id="KW-0472">Membrane</keyword>
<evidence type="ECO:0000256" key="2">
    <source>
        <dbReference type="ARBA" id="ARBA00009592"/>
    </source>
</evidence>
<evidence type="ECO:0000256" key="9">
    <source>
        <dbReference type="ARBA" id="ARBA00023136"/>
    </source>
</evidence>
<evidence type="ECO:0000256" key="10">
    <source>
        <dbReference type="ARBA" id="ARBA00023180"/>
    </source>
</evidence>
<dbReference type="PANTHER" id="PTHR48063">
    <property type="entry name" value="LRR RECEPTOR-LIKE KINASE"/>
    <property type="match status" value="1"/>
</dbReference>
<sequence length="866" mass="96918">MLATCCCSTCHLQERSGLLHFKRGLNDSYHMLESWNEGLDCCSWKGITCHLHTGHVLRMDFTNFEEWISVRNSSSQIFHGLLQLQHLEYLDLSYIDFRPLPIPSELRMLKKLTHLSLADCGFRGRIPNDVRNMSTLKFLDVSGNDGLEGWQLGEWIRNLRGLEYLSLAHVNLTMGALVSLSLWHCSLQGPIPSALLALPHLRNLYLFDNPDLKVNLSYIGQHSHKLEILHLWRTNVGGVIPNSIGNMSSLIFLGLSQTNIEGVLPPSIGNLSRLEQLDLSENSLRGNIPWRTLGGLSNLSVLYLGSNQFNGSLPSTVGNLSSLIELDLSNNSLTGIIPPSLQQLSSLQLLHLDDNKLHGTFLLSLLANFTKIYGLSLSGNNLLTVKVNDFWIPKFQLQHLGLRSCNMEGDFPLFISTQYDIMYLDLSNNRLSGYIPDWLWDVSYFMELLDLSMNLFEGFIPAKIGQYLRLLSLAKNNLRGAIPHSIYEGNLEVLDLSNNKLSGDIFTSVGNFSSTLKVLNLENNLFEGEIRSMACLQTLKLGGNRIQGPIPSSLQNCSSLEILDLGYNNMQGEIPNWIQNLTSLRILVLRSNKFEGGIPLQLEKLQNLQVLILSNNSFSGNIPSNFGKLKGMKNQTQSTEVLQYDSNLSSVSYVEKLVITTKGQFLEYERSLALIRCLDISNNNLSGDIPHDIGFLIGLRVLNFSGNQLSGEIPNSFEKLLQLESLDLSRNNLTGAIPIELQLLTFLSYLDVSLNNLSGRIPQGGQLSTFTASSFSNNGDLCGIQININCSSFSVSPKTSDDEDASEEDWEEHIWWEVGLGLSFGFGFAVVIGVLCLSKKWRSKCFKIMDEIIFIVDEIVRKYLFY</sequence>